<protein>
    <submittedName>
        <fullName evidence="5">DUF479 domain-containing protein</fullName>
    </submittedName>
</protein>
<evidence type="ECO:0000256" key="1">
    <source>
        <dbReference type="ARBA" id="ARBA00022516"/>
    </source>
</evidence>
<name>A0A4Y8UI39_9GAMM</name>
<keyword evidence="2" id="KW-0378">Hydrolase</keyword>
<evidence type="ECO:0000313" key="5">
    <source>
        <dbReference type="EMBL" id="TFH67992.1"/>
    </source>
</evidence>
<sequence>MNYLAHIYLSGPIAAHRVGGLLGDFVKGPLRGERPAAIEQGIALHRQIDRWVDSQPQVAHFHRWLPPGWRRYAAIVADIYFDHLLARDWHHYHPESLDNFCNRFYAELQQHYNYLPSAAQRFATTAPQVGWLQGYRDIEQLPAILHRVGQRFKKPVPLAQLTDPLSYNSAAIAEQFAVLLPQLVAFSTEQRANLATAT</sequence>
<dbReference type="Proteomes" id="UP000298133">
    <property type="component" value="Unassembled WGS sequence"/>
</dbReference>
<proteinExistence type="predicted"/>
<dbReference type="OrthoDB" id="8442777at2"/>
<accession>A0A4Y8UI39</accession>
<dbReference type="PANTHER" id="PTHR38764:SF1">
    <property type="entry name" value="ACYL CARRIER PROTEIN PHOSPHODIESTERASE"/>
    <property type="match status" value="1"/>
</dbReference>
<dbReference type="PIRSF" id="PIRSF011489">
    <property type="entry name" value="DUF479"/>
    <property type="match status" value="1"/>
</dbReference>
<organism evidence="5 6">
    <name type="scientific">Gammaproteobacteria bacterium LSUCC0057</name>
    <dbReference type="NCBI Taxonomy" id="2559237"/>
    <lineage>
        <taxon>Bacteria</taxon>
        <taxon>Pseudomonadati</taxon>
        <taxon>Pseudomonadota</taxon>
        <taxon>Gammaproteobacteria</taxon>
        <taxon>Cellvibrionales</taxon>
        <taxon>Porticoccaceae</taxon>
        <taxon>SAR92 clade</taxon>
    </lineage>
</organism>
<dbReference type="AlphaFoldDB" id="A0A4Y8UI39"/>
<dbReference type="GO" id="GO:0006633">
    <property type="term" value="P:fatty acid biosynthetic process"/>
    <property type="evidence" value="ECO:0007669"/>
    <property type="project" value="UniProtKB-KW"/>
</dbReference>
<evidence type="ECO:0000256" key="3">
    <source>
        <dbReference type="ARBA" id="ARBA00023098"/>
    </source>
</evidence>
<comment type="caution">
    <text evidence="5">The sequence shown here is derived from an EMBL/GenBank/DDBJ whole genome shotgun (WGS) entry which is preliminary data.</text>
</comment>
<evidence type="ECO:0000256" key="4">
    <source>
        <dbReference type="ARBA" id="ARBA00023160"/>
    </source>
</evidence>
<dbReference type="EMBL" id="SPIA01000002">
    <property type="protein sequence ID" value="TFH67992.1"/>
    <property type="molecule type" value="Genomic_DNA"/>
</dbReference>
<keyword evidence="4" id="KW-0276">Fatty acid metabolism</keyword>
<keyword evidence="1" id="KW-0444">Lipid biosynthesis</keyword>
<keyword evidence="6" id="KW-1185">Reference proteome</keyword>
<dbReference type="Pfam" id="PF04336">
    <property type="entry name" value="ACP_PD"/>
    <property type="match status" value="1"/>
</dbReference>
<dbReference type="GO" id="GO:0008770">
    <property type="term" value="F:[acyl-carrier-protein] phosphodiesterase activity"/>
    <property type="evidence" value="ECO:0007669"/>
    <property type="project" value="InterPro"/>
</dbReference>
<keyword evidence="3" id="KW-0443">Lipid metabolism</keyword>
<reference evidence="5 6" key="1">
    <citation type="submission" date="2019-03" db="EMBL/GenBank/DDBJ databases">
        <title>Draft genome of Gammaproteobacteria bacterium LSUCC0057, a member of the SAR92 clade.</title>
        <authorList>
            <person name="Lanclos V.C."/>
            <person name="Doiron C."/>
            <person name="Henson M.W."/>
            <person name="Thrash J.C."/>
        </authorList>
    </citation>
    <scope>NUCLEOTIDE SEQUENCE [LARGE SCALE GENOMIC DNA]</scope>
    <source>
        <strain evidence="5 6">LSUCC0057</strain>
    </source>
</reference>
<dbReference type="InterPro" id="IPR007431">
    <property type="entry name" value="ACP_PD"/>
</dbReference>
<keyword evidence="4" id="KW-0275">Fatty acid biosynthesis</keyword>
<evidence type="ECO:0000313" key="6">
    <source>
        <dbReference type="Proteomes" id="UP000298133"/>
    </source>
</evidence>
<gene>
    <name evidence="5" type="ORF">E3W66_07035</name>
</gene>
<dbReference type="PANTHER" id="PTHR38764">
    <property type="entry name" value="ACYL CARRIER PROTEIN PHOSPHODIESTERASE"/>
    <property type="match status" value="1"/>
</dbReference>
<evidence type="ECO:0000256" key="2">
    <source>
        <dbReference type="ARBA" id="ARBA00022801"/>
    </source>
</evidence>